<dbReference type="EMBL" id="AZAJ01000001">
    <property type="protein sequence ID" value="ETA69196.1"/>
    <property type="molecule type" value="Genomic_DNA"/>
</dbReference>
<accession>W9E0Q5</accession>
<evidence type="ECO:0000313" key="3">
    <source>
        <dbReference type="Proteomes" id="UP000019483"/>
    </source>
</evidence>
<evidence type="ECO:0000256" key="1">
    <source>
        <dbReference type="SAM" id="Phobius"/>
    </source>
</evidence>
<sequence length="72" mass="8922">MLMHRKLFQRQLLIDKYAEVQEEGARYLHIILYIFMVKRRLRRTLRVHSTYSICYFYSLLFFTVLTDTELTK</sequence>
<organism evidence="2 3">
    <name type="scientific">Methanolobus tindarius DSM 2278</name>
    <dbReference type="NCBI Taxonomy" id="1090322"/>
    <lineage>
        <taxon>Archaea</taxon>
        <taxon>Methanobacteriati</taxon>
        <taxon>Methanobacteriota</taxon>
        <taxon>Stenosarchaea group</taxon>
        <taxon>Methanomicrobia</taxon>
        <taxon>Methanosarcinales</taxon>
        <taxon>Methanosarcinaceae</taxon>
        <taxon>Methanolobus</taxon>
    </lineage>
</organism>
<feature type="transmembrane region" description="Helical" evidence="1">
    <location>
        <begin position="45"/>
        <end position="65"/>
    </location>
</feature>
<keyword evidence="1" id="KW-0812">Transmembrane</keyword>
<dbReference type="AlphaFoldDB" id="W9E0Q5"/>
<gene>
    <name evidence="2" type="ORF">MettiDRAFT_2690</name>
</gene>
<proteinExistence type="predicted"/>
<keyword evidence="1" id="KW-1133">Transmembrane helix</keyword>
<name>W9E0Q5_METTI</name>
<keyword evidence="3" id="KW-1185">Reference proteome</keyword>
<dbReference type="Proteomes" id="UP000019483">
    <property type="component" value="Unassembled WGS sequence"/>
</dbReference>
<reference evidence="2 3" key="1">
    <citation type="submission" date="2013-08" db="EMBL/GenBank/DDBJ databases">
        <authorList>
            <consortium name="DOE Joint Genome Institute"/>
            <person name="Eisen J."/>
            <person name="Huntemann M."/>
            <person name="Han J."/>
            <person name="Chen A."/>
            <person name="Kyrpides N."/>
            <person name="Mavromatis K."/>
            <person name="Markowitz V."/>
            <person name="Palaniappan K."/>
            <person name="Ivanova N."/>
            <person name="Schaumberg A."/>
            <person name="Pati A."/>
            <person name="Liolios K."/>
            <person name="Nordberg H.P."/>
            <person name="Cantor M.N."/>
            <person name="Hua S.X."/>
            <person name="Woyke T."/>
        </authorList>
    </citation>
    <scope>NUCLEOTIDE SEQUENCE [LARGE SCALE GENOMIC DNA]</scope>
    <source>
        <strain evidence="2 3">DSM 2278</strain>
    </source>
</reference>
<evidence type="ECO:0000313" key="2">
    <source>
        <dbReference type="EMBL" id="ETA69196.1"/>
    </source>
</evidence>
<keyword evidence="1" id="KW-0472">Membrane</keyword>
<comment type="caution">
    <text evidence="2">The sequence shown here is derived from an EMBL/GenBank/DDBJ whole genome shotgun (WGS) entry which is preliminary data.</text>
</comment>
<protein>
    <submittedName>
        <fullName evidence="2">Uncharacterized protein</fullName>
    </submittedName>
</protein>